<gene>
    <name evidence="3" type="ORF">AB7878_00300</name>
</gene>
<keyword evidence="1" id="KW-1133">Transmembrane helix</keyword>
<reference evidence="3 4" key="1">
    <citation type="submission" date="2024-07" db="EMBL/GenBank/DDBJ databases">
        <title>Molecular mechanisms and environmental adaptations of flagellar loss and biofilm growth of Rhodanobacter under environmental stress.</title>
        <authorList>
            <person name="Chen M."/>
        </authorList>
    </citation>
    <scope>NUCLEOTIDE SEQUENCE [LARGE SCALE GENOMIC DNA]</scope>
    <source>
        <strain evidence="3 4">RS22</strain>
    </source>
</reference>
<dbReference type="InterPro" id="IPR050923">
    <property type="entry name" value="Cell_Proc_Reg/RNA_Proc"/>
</dbReference>
<accession>A0ABV4AKL7</accession>
<comment type="caution">
    <text evidence="3">The sequence shown here is derived from an EMBL/GenBank/DDBJ whole genome shotgun (WGS) entry which is preliminary data.</text>
</comment>
<dbReference type="PROSITE" id="PS50006">
    <property type="entry name" value="FHA_DOMAIN"/>
    <property type="match status" value="1"/>
</dbReference>
<dbReference type="InterPro" id="IPR000253">
    <property type="entry name" value="FHA_dom"/>
</dbReference>
<evidence type="ECO:0000313" key="3">
    <source>
        <dbReference type="EMBL" id="MEY2180852.1"/>
    </source>
</evidence>
<evidence type="ECO:0000313" key="4">
    <source>
        <dbReference type="Proteomes" id="UP001562159"/>
    </source>
</evidence>
<keyword evidence="4" id="KW-1185">Reference proteome</keyword>
<dbReference type="InterPro" id="IPR008984">
    <property type="entry name" value="SMAD_FHA_dom_sf"/>
</dbReference>
<dbReference type="Proteomes" id="UP001562159">
    <property type="component" value="Unassembled WGS sequence"/>
</dbReference>
<organism evidence="3 4">
    <name type="scientific">Rhodanobacter humi</name>
    <dbReference type="NCBI Taxonomy" id="1888173"/>
    <lineage>
        <taxon>Bacteria</taxon>
        <taxon>Pseudomonadati</taxon>
        <taxon>Pseudomonadota</taxon>
        <taxon>Gammaproteobacteria</taxon>
        <taxon>Lysobacterales</taxon>
        <taxon>Rhodanobacteraceae</taxon>
        <taxon>Rhodanobacter</taxon>
    </lineage>
</organism>
<protein>
    <submittedName>
        <fullName evidence="3">FHA domain-containing protein</fullName>
    </submittedName>
</protein>
<sequence length="169" mass="18396">MDNRKPMPPRSAGPQGTRLFSAEALRLQASEATPVSTGRASVNEPVLEGVGGELGGRRFSVRPGRQTIGRRGDNNIVIGDSSVSASHAWIMNQQGHYVIMNTLSTNGTFVNDQRVHESVLRHGDRIRLGQAEFVFLTRDPGASRSRWLPFALIGLVLLAAVAALAWWLL</sequence>
<feature type="domain" description="FHA" evidence="2">
    <location>
        <begin position="66"/>
        <end position="115"/>
    </location>
</feature>
<dbReference type="Pfam" id="PF00498">
    <property type="entry name" value="FHA"/>
    <property type="match status" value="1"/>
</dbReference>
<keyword evidence="1" id="KW-0472">Membrane</keyword>
<feature type="transmembrane region" description="Helical" evidence="1">
    <location>
        <begin position="147"/>
        <end position="168"/>
    </location>
</feature>
<dbReference type="PANTHER" id="PTHR23308">
    <property type="entry name" value="NUCLEAR INHIBITOR OF PROTEIN PHOSPHATASE-1"/>
    <property type="match status" value="1"/>
</dbReference>
<name>A0ABV4AKL7_9GAMM</name>
<evidence type="ECO:0000256" key="1">
    <source>
        <dbReference type="SAM" id="Phobius"/>
    </source>
</evidence>
<dbReference type="CDD" id="cd00060">
    <property type="entry name" value="FHA"/>
    <property type="match status" value="1"/>
</dbReference>
<evidence type="ECO:0000259" key="2">
    <source>
        <dbReference type="PROSITE" id="PS50006"/>
    </source>
</evidence>
<proteinExistence type="predicted"/>
<dbReference type="SUPFAM" id="SSF49879">
    <property type="entry name" value="SMAD/FHA domain"/>
    <property type="match status" value="1"/>
</dbReference>
<keyword evidence="1" id="KW-0812">Transmembrane</keyword>
<dbReference type="Gene3D" id="2.60.200.20">
    <property type="match status" value="1"/>
</dbReference>
<dbReference type="EMBL" id="JBGBPY010000001">
    <property type="protein sequence ID" value="MEY2180852.1"/>
    <property type="molecule type" value="Genomic_DNA"/>
</dbReference>
<dbReference type="SMART" id="SM00240">
    <property type="entry name" value="FHA"/>
    <property type="match status" value="1"/>
</dbReference>